<comment type="caution">
    <text evidence="1">The sequence shown here is derived from an EMBL/GenBank/DDBJ whole genome shotgun (WGS) entry which is preliminary data.</text>
</comment>
<evidence type="ECO:0000313" key="1">
    <source>
        <dbReference type="EMBL" id="EKG09142.1"/>
    </source>
</evidence>
<accession>K2R8B1</accession>
<name>K2R8B1_MACPH</name>
<sequence>MLDSPGKPKSRVFGLKCRPAGCTSFLDVIRVQEPGNGTVAAGHACGFSDVSVRVLWVGAYDTQDMTCFMVREKLRTARTKPGATVVAEWGAQGGGRDGGFRHAQLALKPRCFLAQCCACKQNPSLVWRVPMIWKM</sequence>
<proteinExistence type="predicted"/>
<evidence type="ECO:0000313" key="2">
    <source>
        <dbReference type="Proteomes" id="UP000007129"/>
    </source>
</evidence>
<organism evidence="1 2">
    <name type="scientific">Macrophomina phaseolina (strain MS6)</name>
    <name type="common">Charcoal rot fungus</name>
    <dbReference type="NCBI Taxonomy" id="1126212"/>
    <lineage>
        <taxon>Eukaryota</taxon>
        <taxon>Fungi</taxon>
        <taxon>Dikarya</taxon>
        <taxon>Ascomycota</taxon>
        <taxon>Pezizomycotina</taxon>
        <taxon>Dothideomycetes</taxon>
        <taxon>Dothideomycetes incertae sedis</taxon>
        <taxon>Botryosphaeriales</taxon>
        <taxon>Botryosphaeriaceae</taxon>
        <taxon>Macrophomina</taxon>
    </lineage>
</organism>
<gene>
    <name evidence="1" type="ORF">MPH_13864</name>
</gene>
<protein>
    <submittedName>
        <fullName evidence="1">Uncharacterized protein</fullName>
    </submittedName>
</protein>
<dbReference type="AlphaFoldDB" id="K2R8B1"/>
<dbReference type="Proteomes" id="UP000007129">
    <property type="component" value="Unassembled WGS sequence"/>
</dbReference>
<reference evidence="1 2" key="1">
    <citation type="journal article" date="2012" name="BMC Genomics">
        <title>Tools to kill: Genome of one of the most destructive plant pathogenic fungi Macrophomina phaseolina.</title>
        <authorList>
            <person name="Islam M.S."/>
            <person name="Haque M.S."/>
            <person name="Islam M.M."/>
            <person name="Emdad E.M."/>
            <person name="Halim A."/>
            <person name="Hossen Q.M.M."/>
            <person name="Hossain M.Z."/>
            <person name="Ahmed B."/>
            <person name="Rahim S."/>
            <person name="Rahman M.S."/>
            <person name="Alam M.M."/>
            <person name="Hou S."/>
            <person name="Wan X."/>
            <person name="Saito J.A."/>
            <person name="Alam M."/>
        </authorList>
    </citation>
    <scope>NUCLEOTIDE SEQUENCE [LARGE SCALE GENOMIC DNA]</scope>
    <source>
        <strain evidence="1 2">MS6</strain>
    </source>
</reference>
<dbReference type="VEuPathDB" id="FungiDB:MPH_13864"/>
<dbReference type="HOGENOM" id="CLU_1886165_0_0_1"/>
<dbReference type="InParanoid" id="K2R8B1"/>
<dbReference type="EMBL" id="AHHD01000766">
    <property type="protein sequence ID" value="EKG09142.1"/>
    <property type="molecule type" value="Genomic_DNA"/>
</dbReference>